<evidence type="ECO:0000256" key="1">
    <source>
        <dbReference type="SAM" id="MobiDB-lite"/>
    </source>
</evidence>
<dbReference type="EMBL" id="BT039665">
    <property type="protein sequence ID" value="ACF84670.1"/>
    <property type="molecule type" value="mRNA"/>
</dbReference>
<sequence length="205" mass="21424">MHATSSNALSGCSAYSGHGAIGTPCHRLSSTEFQPQWVTKPPTAAWARISSCGAQPGHTTPWAFVLSRNPSGSRSPRFASVGCPEPLPAGGPRSTHRNLCPLRSRPAATSRACSAFIHPMLPKQRNTTDAGGCASSHRMHSCADDDDRASTTTRGFGESTGPIGYTVGARPPGVHLPPAMDARTPGSSSAAVLAMMPLVSRKRRP</sequence>
<protein>
    <submittedName>
        <fullName evidence="2">Uncharacterized protein</fullName>
    </submittedName>
</protein>
<accession>B4FRC7</accession>
<organism evidence="2">
    <name type="scientific">Zea mays</name>
    <name type="common">Maize</name>
    <dbReference type="NCBI Taxonomy" id="4577"/>
    <lineage>
        <taxon>Eukaryota</taxon>
        <taxon>Viridiplantae</taxon>
        <taxon>Streptophyta</taxon>
        <taxon>Embryophyta</taxon>
        <taxon>Tracheophyta</taxon>
        <taxon>Spermatophyta</taxon>
        <taxon>Magnoliopsida</taxon>
        <taxon>Liliopsida</taxon>
        <taxon>Poales</taxon>
        <taxon>Poaceae</taxon>
        <taxon>PACMAD clade</taxon>
        <taxon>Panicoideae</taxon>
        <taxon>Andropogonodae</taxon>
        <taxon>Andropogoneae</taxon>
        <taxon>Tripsacinae</taxon>
        <taxon>Zea</taxon>
    </lineage>
</organism>
<evidence type="ECO:0000313" key="2">
    <source>
        <dbReference type="EMBL" id="ACF84670.1"/>
    </source>
</evidence>
<reference evidence="3" key="1">
    <citation type="journal article" date="2009" name="Plant Mol. Biol.">
        <title>Insights into corn genes derived from large-scale cDNA sequencing.</title>
        <authorList>
            <person name="Alexandrov N.N."/>
            <person name="Brover V.V."/>
            <person name="Freidin S."/>
            <person name="Troukhan M.E."/>
            <person name="Tatarinova T.V."/>
            <person name="Zhang H."/>
            <person name="Swaller T.J."/>
            <person name="Lu Y.P."/>
            <person name="Bouck J."/>
            <person name="Flavell R.B."/>
            <person name="Feldmann K.A."/>
        </authorList>
    </citation>
    <scope>NUCLEOTIDE SEQUENCE</scope>
</reference>
<dbReference type="EMBL" id="EU956579">
    <property type="protein sequence ID" value="ACG28697.1"/>
    <property type="molecule type" value="mRNA"/>
</dbReference>
<evidence type="ECO:0000313" key="3">
    <source>
        <dbReference type="EMBL" id="ACG28697.1"/>
    </source>
</evidence>
<name>B4FRC7_MAIZE</name>
<feature type="region of interest" description="Disordered" evidence="1">
    <location>
        <begin position="140"/>
        <end position="165"/>
    </location>
</feature>
<proteinExistence type="evidence at transcript level"/>
<reference evidence="2" key="2">
    <citation type="journal article" date="2009" name="PLoS Genet.">
        <title>Sequencing, mapping, and analysis of 27,455 maize full-length cDNAs.</title>
        <authorList>
            <person name="Soderlund C."/>
            <person name="Descour A."/>
            <person name="Kudrna D."/>
            <person name="Bomhoff M."/>
            <person name="Boyd L."/>
            <person name="Currie J."/>
            <person name="Angelova A."/>
            <person name="Collura K."/>
            <person name="Wissotski M."/>
            <person name="Ashley E."/>
            <person name="Morrow D."/>
            <person name="Fernandes J."/>
            <person name="Walbot V."/>
            <person name="Yu Y."/>
        </authorList>
    </citation>
    <scope>NUCLEOTIDE SEQUENCE</scope>
    <source>
        <strain evidence="2">B73</strain>
    </source>
</reference>
<dbReference type="AlphaFoldDB" id="B4FRC7"/>